<dbReference type="RefSeq" id="WP_126296377.1">
    <property type="nucleotide sequence ID" value="NZ_CP155468.1"/>
</dbReference>
<dbReference type="EMBL" id="RXNR01000129">
    <property type="protein sequence ID" value="RTQ86221.1"/>
    <property type="molecule type" value="Genomic_DNA"/>
</dbReference>
<comment type="caution">
    <text evidence="2">The sequence shown here is derived from an EMBL/GenBank/DDBJ whole genome shotgun (WGS) entry which is preliminary data.</text>
</comment>
<dbReference type="InterPro" id="IPR036388">
    <property type="entry name" value="WH-like_DNA-bd_sf"/>
</dbReference>
<evidence type="ECO:0000313" key="2">
    <source>
        <dbReference type="EMBL" id="RTQ86221.1"/>
    </source>
</evidence>
<evidence type="ECO:0000259" key="1">
    <source>
        <dbReference type="Pfam" id="PF03551"/>
    </source>
</evidence>
<dbReference type="InterPro" id="IPR036390">
    <property type="entry name" value="WH_DNA-bd_sf"/>
</dbReference>
<reference evidence="2 3" key="1">
    <citation type="submission" date="2018-12" db="EMBL/GenBank/DDBJ databases">
        <authorList>
            <person name="Yu L."/>
        </authorList>
    </citation>
    <scope>NUCLEOTIDE SEQUENCE [LARGE SCALE GENOMIC DNA]</scope>
    <source>
        <strain evidence="2 3">S5H2222</strain>
    </source>
</reference>
<dbReference type="NCBIfam" id="NF006931">
    <property type="entry name" value="PRK09416.1"/>
    <property type="match status" value="1"/>
</dbReference>
<organism evidence="2 3">
    <name type="scientific">Lysinibacillus telephonicus</name>
    <dbReference type="NCBI Taxonomy" id="1714840"/>
    <lineage>
        <taxon>Bacteria</taxon>
        <taxon>Bacillati</taxon>
        <taxon>Bacillota</taxon>
        <taxon>Bacilli</taxon>
        <taxon>Bacillales</taxon>
        <taxon>Bacillaceae</taxon>
        <taxon>Lysinibacillus</taxon>
    </lineage>
</organism>
<proteinExistence type="predicted"/>
<dbReference type="OrthoDB" id="2440228at2"/>
<keyword evidence="3" id="KW-1185">Reference proteome</keyword>
<dbReference type="InterPro" id="IPR005149">
    <property type="entry name" value="Tscrpt_reg_PadR_N"/>
</dbReference>
<dbReference type="SUPFAM" id="SSF46785">
    <property type="entry name" value="Winged helix' DNA-binding domain"/>
    <property type="match status" value="1"/>
</dbReference>
<dbReference type="Proteomes" id="UP000276349">
    <property type="component" value="Unassembled WGS sequence"/>
</dbReference>
<accession>A0A3S0HAB0</accession>
<feature type="domain" description="Transcription regulator PadR N-terminal" evidence="1">
    <location>
        <begin position="46"/>
        <end position="114"/>
    </location>
</feature>
<evidence type="ECO:0000313" key="3">
    <source>
        <dbReference type="Proteomes" id="UP000276349"/>
    </source>
</evidence>
<protein>
    <submittedName>
        <fullName evidence="2">PadR family transcriptional regulator</fullName>
    </submittedName>
</protein>
<sequence>MDERLKGLKKAMNNHTFRQVKFTDAHRQKINEQIEQLEDQDVTKFILSLLTQERTGSELTQLLHVRGIKTIINNEGIVYTILHAQEQQGIIESYWTEDDEKYYKLTNKGMKILQKKNVQKSSRDISLKQLFNEVTLNEH</sequence>
<dbReference type="AlphaFoldDB" id="A0A3S0HAB0"/>
<dbReference type="Pfam" id="PF03551">
    <property type="entry name" value="PadR"/>
    <property type="match status" value="1"/>
</dbReference>
<name>A0A3S0HAB0_9BACI</name>
<gene>
    <name evidence="2" type="ORF">EKG35_20315</name>
</gene>
<dbReference type="Gene3D" id="1.10.10.10">
    <property type="entry name" value="Winged helix-like DNA-binding domain superfamily/Winged helix DNA-binding domain"/>
    <property type="match status" value="1"/>
</dbReference>